<evidence type="ECO:0000256" key="5">
    <source>
        <dbReference type="ARBA" id="ARBA00023157"/>
    </source>
</evidence>
<organism evidence="9 10">
    <name type="scientific">Shewanella jiangmenensis</name>
    <dbReference type="NCBI Taxonomy" id="2837387"/>
    <lineage>
        <taxon>Bacteria</taxon>
        <taxon>Pseudomonadati</taxon>
        <taxon>Pseudomonadota</taxon>
        <taxon>Gammaproteobacteria</taxon>
        <taxon>Alteromonadales</taxon>
        <taxon>Shewanellaceae</taxon>
        <taxon>Shewanella</taxon>
    </lineage>
</organism>
<keyword evidence="5 7" id="KW-1015">Disulfide bond</keyword>
<sequence length="185" mass="20257">MSAALFAADFVEGKDYVKVEGFPEAKTPVVREFFSYNCPHCYRMEHTLSPVVKQLGSDVSFERTPVGAGRPAWQLSQLAYYLAQTFKVTEQSHGAIFKQVQELAPFATEADVKRFFEGQGIAAADIDKALASADRSFTLMGYDNQTALSGISGVPSLLVNGKYMLNIQGRSSEELAALVKFVAKL</sequence>
<name>A0ABS5V7S3_9GAMM</name>
<dbReference type="PROSITE" id="PS51352">
    <property type="entry name" value="THIOREDOXIN_2"/>
    <property type="match status" value="1"/>
</dbReference>
<dbReference type="PIRSF" id="PIRSF001488">
    <property type="entry name" value="Tdi_protein"/>
    <property type="match status" value="1"/>
</dbReference>
<dbReference type="InterPro" id="IPR050824">
    <property type="entry name" value="Thiol_disulfide_DsbA"/>
</dbReference>
<reference evidence="9 10" key="1">
    <citation type="submission" date="2021-05" db="EMBL/GenBank/DDBJ databases">
        <title>Shewanella sp. JM162201.</title>
        <authorList>
            <person name="Xu S."/>
            <person name="Li A."/>
        </authorList>
    </citation>
    <scope>NUCLEOTIDE SEQUENCE [LARGE SCALE GENOMIC DNA]</scope>
    <source>
        <strain evidence="9 10">JM162201</strain>
    </source>
</reference>
<comment type="subcellular location">
    <subcellularLocation>
        <location evidence="1 7">Periplasm</location>
    </subcellularLocation>
</comment>
<dbReference type="CDD" id="cd03019">
    <property type="entry name" value="DsbA_DsbA"/>
    <property type="match status" value="1"/>
</dbReference>
<dbReference type="Pfam" id="PF01323">
    <property type="entry name" value="DSBA"/>
    <property type="match status" value="1"/>
</dbReference>
<comment type="caution">
    <text evidence="9">The sequence shown here is derived from an EMBL/GenBank/DDBJ whole genome shotgun (WGS) entry which is preliminary data.</text>
</comment>
<evidence type="ECO:0000256" key="2">
    <source>
        <dbReference type="ARBA" id="ARBA00005791"/>
    </source>
</evidence>
<keyword evidence="3" id="KW-0732">Signal</keyword>
<dbReference type="InterPro" id="IPR023205">
    <property type="entry name" value="DsbA/DsbL"/>
</dbReference>
<feature type="domain" description="Thioredoxin" evidence="8">
    <location>
        <begin position="1"/>
        <end position="184"/>
    </location>
</feature>
<evidence type="ECO:0000256" key="1">
    <source>
        <dbReference type="ARBA" id="ARBA00004418"/>
    </source>
</evidence>
<evidence type="ECO:0000256" key="6">
    <source>
        <dbReference type="ARBA" id="ARBA00023284"/>
    </source>
</evidence>
<keyword evidence="6" id="KW-0676">Redox-active center</keyword>
<protein>
    <recommendedName>
        <fullName evidence="7">Thiol:disulfide interchange protein</fullName>
    </recommendedName>
</protein>
<evidence type="ECO:0000256" key="4">
    <source>
        <dbReference type="ARBA" id="ARBA00022764"/>
    </source>
</evidence>
<dbReference type="InterPro" id="IPR013766">
    <property type="entry name" value="Thioredoxin_domain"/>
</dbReference>
<keyword evidence="4 7" id="KW-0574">Periplasm</keyword>
<comment type="similarity">
    <text evidence="2">Belongs to the thioredoxin family. DsbA subfamily.</text>
</comment>
<dbReference type="Proteomes" id="UP001195903">
    <property type="component" value="Unassembled WGS sequence"/>
</dbReference>
<dbReference type="PANTHER" id="PTHR35891">
    <property type="entry name" value="THIOL:DISULFIDE INTERCHANGE PROTEIN DSBA"/>
    <property type="match status" value="1"/>
</dbReference>
<dbReference type="Gene3D" id="3.40.30.10">
    <property type="entry name" value="Glutaredoxin"/>
    <property type="match status" value="1"/>
</dbReference>
<dbReference type="PANTHER" id="PTHR35891:SF2">
    <property type="entry name" value="THIOL:DISULFIDE INTERCHANGE PROTEIN DSBA"/>
    <property type="match status" value="1"/>
</dbReference>
<dbReference type="InterPro" id="IPR036249">
    <property type="entry name" value="Thioredoxin-like_sf"/>
</dbReference>
<evidence type="ECO:0000313" key="9">
    <source>
        <dbReference type="EMBL" id="MBT1446481.1"/>
    </source>
</evidence>
<dbReference type="InterPro" id="IPR001853">
    <property type="entry name" value="DSBA-like_thioredoxin_dom"/>
</dbReference>
<accession>A0ABS5V7S3</accession>
<evidence type="ECO:0000256" key="7">
    <source>
        <dbReference type="PIRNR" id="PIRNR001488"/>
    </source>
</evidence>
<keyword evidence="10" id="KW-1185">Reference proteome</keyword>
<gene>
    <name evidence="9" type="ORF">KJI95_18460</name>
</gene>
<evidence type="ECO:0000259" key="8">
    <source>
        <dbReference type="PROSITE" id="PS51352"/>
    </source>
</evidence>
<evidence type="ECO:0000313" key="10">
    <source>
        <dbReference type="Proteomes" id="UP001195903"/>
    </source>
</evidence>
<dbReference type="EMBL" id="JAHEPS010000013">
    <property type="protein sequence ID" value="MBT1446481.1"/>
    <property type="molecule type" value="Genomic_DNA"/>
</dbReference>
<dbReference type="SUPFAM" id="SSF52833">
    <property type="entry name" value="Thioredoxin-like"/>
    <property type="match status" value="1"/>
</dbReference>
<proteinExistence type="inferred from homology"/>
<evidence type="ECO:0000256" key="3">
    <source>
        <dbReference type="ARBA" id="ARBA00022729"/>
    </source>
</evidence>